<accession>A0A429ZLS9</accession>
<reference evidence="2 3" key="1">
    <citation type="submission" date="2017-05" db="EMBL/GenBank/DDBJ databases">
        <title>Vagococcus spp. assemblies.</title>
        <authorList>
            <person name="Gulvik C.A."/>
        </authorList>
    </citation>
    <scope>NUCLEOTIDE SEQUENCE [LARGE SCALE GENOMIC DNA]</scope>
    <source>
        <strain evidence="2 3">SS1994</strain>
    </source>
</reference>
<dbReference type="EMBL" id="NGJT01000007">
    <property type="protein sequence ID" value="RST94655.1"/>
    <property type="molecule type" value="Genomic_DNA"/>
</dbReference>
<protein>
    <recommendedName>
        <fullName evidence="1">PucR C-terminal helix-turn-helix domain-containing protein</fullName>
    </recommendedName>
</protein>
<keyword evidence="3" id="KW-1185">Reference proteome</keyword>
<dbReference type="Proteomes" id="UP000288490">
    <property type="component" value="Unassembled WGS sequence"/>
</dbReference>
<dbReference type="InterPro" id="IPR042070">
    <property type="entry name" value="PucR_C-HTH_sf"/>
</dbReference>
<evidence type="ECO:0000259" key="1">
    <source>
        <dbReference type="Pfam" id="PF13556"/>
    </source>
</evidence>
<feature type="domain" description="PucR C-terminal helix-turn-helix" evidence="1">
    <location>
        <begin position="234"/>
        <end position="282"/>
    </location>
</feature>
<comment type="caution">
    <text evidence="2">The sequence shown here is derived from an EMBL/GenBank/DDBJ whole genome shotgun (WGS) entry which is preliminary data.</text>
</comment>
<dbReference type="PANTHER" id="PTHR33744">
    <property type="entry name" value="CARBOHYDRATE DIACID REGULATOR"/>
    <property type="match status" value="1"/>
</dbReference>
<evidence type="ECO:0000313" key="2">
    <source>
        <dbReference type="EMBL" id="RST94655.1"/>
    </source>
</evidence>
<dbReference type="InterPro" id="IPR009057">
    <property type="entry name" value="Homeodomain-like_sf"/>
</dbReference>
<dbReference type="OrthoDB" id="9792148at2"/>
<dbReference type="Pfam" id="PF13556">
    <property type="entry name" value="HTH_30"/>
    <property type="match status" value="1"/>
</dbReference>
<dbReference type="PANTHER" id="PTHR33744:SF15">
    <property type="entry name" value="CARBOHYDRATE DIACID REGULATOR"/>
    <property type="match status" value="1"/>
</dbReference>
<proteinExistence type="predicted"/>
<evidence type="ECO:0000313" key="3">
    <source>
        <dbReference type="Proteomes" id="UP000288490"/>
    </source>
</evidence>
<sequence length="286" mass="33399">MNTHLLQTLFPTGYIKSTYDKESSDLIIPIDNGFFYLSKQDISQREATLLTELMIKQPVTKVSNGHLWYDYLFNQVEMPTSSSYYRIIQIRIRKDATNKKMWLTHFSKLFDSIVDSFFIDETSAILVEQQTTILYSTEDIRAMLLTLEGEFLIQATAFVGKFQQVSPTFITCFKEEQTIFNQFFSHFHPNDVFVFEEVALEYLTKKAIKESALMTNLYQSTIFDEETVLMIKTLWTEQGNMTSSAKKLYTHRNTLQYKLDKFSEQTGISLKNMTELTLCYLMILSL</sequence>
<dbReference type="RefSeq" id="WP_125957313.1">
    <property type="nucleotide sequence ID" value="NZ_JAQEJV010000008.1"/>
</dbReference>
<gene>
    <name evidence="2" type="ORF">CBF36_05475</name>
</gene>
<dbReference type="AlphaFoldDB" id="A0A429ZLS9"/>
<dbReference type="Gene3D" id="1.10.10.2840">
    <property type="entry name" value="PucR C-terminal helix-turn-helix domain"/>
    <property type="match status" value="1"/>
</dbReference>
<name>A0A429ZLS9_9ENTE</name>
<organism evidence="2 3">
    <name type="scientific">Vagococcus bubulae</name>
    <dbReference type="NCBI Taxonomy" id="1977868"/>
    <lineage>
        <taxon>Bacteria</taxon>
        <taxon>Bacillati</taxon>
        <taxon>Bacillota</taxon>
        <taxon>Bacilli</taxon>
        <taxon>Lactobacillales</taxon>
        <taxon>Enterococcaceae</taxon>
        <taxon>Vagococcus</taxon>
    </lineage>
</organism>
<dbReference type="SUPFAM" id="SSF46689">
    <property type="entry name" value="Homeodomain-like"/>
    <property type="match status" value="1"/>
</dbReference>
<dbReference type="InterPro" id="IPR025736">
    <property type="entry name" value="PucR_C-HTH_dom"/>
</dbReference>
<dbReference type="InterPro" id="IPR051448">
    <property type="entry name" value="CdaR-like_regulators"/>
</dbReference>